<organism evidence="2">
    <name type="scientific">Prunus dulcis</name>
    <name type="common">Almond</name>
    <name type="synonym">Amygdalus dulcis</name>
    <dbReference type="NCBI Taxonomy" id="3755"/>
    <lineage>
        <taxon>Eukaryota</taxon>
        <taxon>Viridiplantae</taxon>
        <taxon>Streptophyta</taxon>
        <taxon>Embryophyta</taxon>
        <taxon>Tracheophyta</taxon>
        <taxon>Spermatophyta</taxon>
        <taxon>Magnoliopsida</taxon>
        <taxon>eudicotyledons</taxon>
        <taxon>Gunneridae</taxon>
        <taxon>Pentapetalae</taxon>
        <taxon>rosids</taxon>
        <taxon>fabids</taxon>
        <taxon>Rosales</taxon>
        <taxon>Rosaceae</taxon>
        <taxon>Amygdaloideae</taxon>
        <taxon>Amygdaleae</taxon>
        <taxon>Prunus</taxon>
    </lineage>
</organism>
<proteinExistence type="predicted"/>
<dbReference type="AlphaFoldDB" id="A0A5H2XLT8"/>
<protein>
    <submittedName>
        <fullName evidence="2">Uncharacterized protein</fullName>
    </submittedName>
</protein>
<gene>
    <name evidence="2" type="ORF">Prudu_704S000100</name>
</gene>
<feature type="region of interest" description="Disordered" evidence="1">
    <location>
        <begin position="1"/>
        <end position="37"/>
    </location>
</feature>
<sequence>MDSEKPEGRPPSKPPQRCSSHPDPPERTQQHRPAPAINLSPSAALLLSGVAGKRSSFGRFSNLRFSLIRTPNQSCEAPGVQLINRRDLQEVQLARTSSHRRTKETTRAIILASDPPPKCRSSLWKTLGVVKILGRLCRIFGRSRKKILRKG</sequence>
<reference evidence="2" key="1">
    <citation type="journal article" date="2019" name="Science">
        <title>Mutation of a bHLH transcription factor allowed almond domestication.</title>
        <authorList>
            <person name="Sanchez-Perez R."/>
            <person name="Pavan S."/>
            <person name="Mazzeo R."/>
            <person name="Moldovan C."/>
            <person name="Aiese Cigliano R."/>
            <person name="Del Cueto J."/>
            <person name="Ricciardi F."/>
            <person name="Lotti C."/>
            <person name="Ricciardi L."/>
            <person name="Dicenta F."/>
            <person name="Lopez-Marques R.L."/>
            <person name="Lindberg Moller B."/>
        </authorList>
    </citation>
    <scope>NUCLEOTIDE SEQUENCE</scope>
</reference>
<accession>A0A5H2XLT8</accession>
<dbReference type="EMBL" id="AP021041">
    <property type="protein sequence ID" value="BBN69028.1"/>
    <property type="molecule type" value="Genomic_DNA"/>
</dbReference>
<evidence type="ECO:0000256" key="1">
    <source>
        <dbReference type="SAM" id="MobiDB-lite"/>
    </source>
</evidence>
<name>A0A5H2XLT8_PRUDU</name>
<evidence type="ECO:0000313" key="2">
    <source>
        <dbReference type="EMBL" id="BBN69028.1"/>
    </source>
</evidence>
<feature type="compositionally biased region" description="Basic and acidic residues" evidence="1">
    <location>
        <begin position="1"/>
        <end position="10"/>
    </location>
</feature>